<sequence length="289" mass="31880">MDSSSGSKPKDCLLAESGTCGKLKKTDADNNLTATSDKPDIEKLPKDDQNPHIWSNLTDAKSIYIGLAMWCTGWNLSAMILLNSIWYNFLPIGILGTCFAASAYHCKLVQTKKRYKHLAAVMLFAGFYVAISMVLLNDVAHDFAQLVTKTINRRVDHERKTTLKVMLGGNIVLLLFAIYCNGALLKAVGEGFGKAIDECNDKRKEDREAEKARKQTIQTNNGTSLADLPSQGCEIPRGKSIRGISPGISPGICGGYPPAPTFGFFWSLMLRYRIISLKNSFVGNFLQRF</sequence>
<keyword evidence="2" id="KW-0812">Transmembrane</keyword>
<accession>A0A7E4UTN6</accession>
<keyword evidence="2" id="KW-0472">Membrane</keyword>
<protein>
    <submittedName>
        <fullName evidence="4">Transmembrane protein</fullName>
    </submittedName>
</protein>
<proteinExistence type="predicted"/>
<reference evidence="4" key="2">
    <citation type="submission" date="2020-10" db="UniProtKB">
        <authorList>
            <consortium name="WormBaseParasite"/>
        </authorList>
    </citation>
    <scope>IDENTIFICATION</scope>
</reference>
<feature type="transmembrane region" description="Helical" evidence="2">
    <location>
        <begin position="118"/>
        <end position="136"/>
    </location>
</feature>
<keyword evidence="2" id="KW-1133">Transmembrane helix</keyword>
<evidence type="ECO:0000256" key="2">
    <source>
        <dbReference type="SAM" id="Phobius"/>
    </source>
</evidence>
<reference evidence="3" key="1">
    <citation type="journal article" date="2013" name="Genetics">
        <title>The draft genome and transcriptome of Panagrellus redivivus are shaped by the harsh demands of a free-living lifestyle.</title>
        <authorList>
            <person name="Srinivasan J."/>
            <person name="Dillman A.R."/>
            <person name="Macchietto M.G."/>
            <person name="Heikkinen L."/>
            <person name="Lakso M."/>
            <person name="Fracchia K.M."/>
            <person name="Antoshechkin I."/>
            <person name="Mortazavi A."/>
            <person name="Wong G."/>
            <person name="Sternberg P.W."/>
        </authorList>
    </citation>
    <scope>NUCLEOTIDE SEQUENCE [LARGE SCALE GENOMIC DNA]</scope>
    <source>
        <strain evidence="3">MT8872</strain>
    </source>
</reference>
<organism evidence="3 4">
    <name type="scientific">Panagrellus redivivus</name>
    <name type="common">Microworm</name>
    <dbReference type="NCBI Taxonomy" id="6233"/>
    <lineage>
        <taxon>Eukaryota</taxon>
        <taxon>Metazoa</taxon>
        <taxon>Ecdysozoa</taxon>
        <taxon>Nematoda</taxon>
        <taxon>Chromadorea</taxon>
        <taxon>Rhabditida</taxon>
        <taxon>Tylenchina</taxon>
        <taxon>Panagrolaimomorpha</taxon>
        <taxon>Panagrolaimoidea</taxon>
        <taxon>Panagrolaimidae</taxon>
        <taxon>Panagrellus</taxon>
    </lineage>
</organism>
<feature type="transmembrane region" description="Helical" evidence="2">
    <location>
        <begin position="165"/>
        <end position="185"/>
    </location>
</feature>
<feature type="region of interest" description="Disordered" evidence="1">
    <location>
        <begin position="207"/>
        <end position="231"/>
    </location>
</feature>
<feature type="compositionally biased region" description="Polar residues" evidence="1">
    <location>
        <begin position="215"/>
        <end position="224"/>
    </location>
</feature>
<evidence type="ECO:0000256" key="1">
    <source>
        <dbReference type="SAM" id="MobiDB-lite"/>
    </source>
</evidence>
<dbReference type="Proteomes" id="UP000492821">
    <property type="component" value="Unassembled WGS sequence"/>
</dbReference>
<feature type="transmembrane region" description="Helical" evidence="2">
    <location>
        <begin position="88"/>
        <end position="106"/>
    </location>
</feature>
<dbReference type="WBParaSite" id="Pan_g12688.t2">
    <property type="protein sequence ID" value="Pan_g12688.t2"/>
    <property type="gene ID" value="Pan_g12688"/>
</dbReference>
<feature type="transmembrane region" description="Helical" evidence="2">
    <location>
        <begin position="63"/>
        <end position="82"/>
    </location>
</feature>
<name>A0A7E4UTN6_PANRE</name>
<dbReference type="AlphaFoldDB" id="A0A7E4UTN6"/>
<keyword evidence="3" id="KW-1185">Reference proteome</keyword>
<evidence type="ECO:0000313" key="3">
    <source>
        <dbReference type="Proteomes" id="UP000492821"/>
    </source>
</evidence>
<evidence type="ECO:0000313" key="4">
    <source>
        <dbReference type="WBParaSite" id="Pan_g12688.t2"/>
    </source>
</evidence>